<dbReference type="InterPro" id="IPR036318">
    <property type="entry name" value="FAD-bd_PCMH-like_sf"/>
</dbReference>
<dbReference type="PANTHER" id="PTHR11748:SF114">
    <property type="entry name" value="ARYL-ALCOHOL OXIDASE VANILLYL-ALCOHOL OXIDASE (AFU_ORTHOLOGUE AFUA_3G09500)-RELATED"/>
    <property type="match status" value="1"/>
</dbReference>
<proteinExistence type="predicted"/>
<dbReference type="Pfam" id="PF02913">
    <property type="entry name" value="FAD-oxidase_C"/>
    <property type="match status" value="1"/>
</dbReference>
<evidence type="ECO:0000256" key="2">
    <source>
        <dbReference type="ARBA" id="ARBA00022630"/>
    </source>
</evidence>
<dbReference type="InterPro" id="IPR004113">
    <property type="entry name" value="FAD-bd_oxidored_4_C"/>
</dbReference>
<dbReference type="InterPro" id="IPR016169">
    <property type="entry name" value="FAD-bd_PCMH_sub2"/>
</dbReference>
<evidence type="ECO:0000256" key="4">
    <source>
        <dbReference type="ARBA" id="ARBA00023002"/>
    </source>
</evidence>
<dbReference type="Gene3D" id="3.40.462.10">
    <property type="entry name" value="FAD-linked oxidases, C-terminal domain"/>
    <property type="match status" value="1"/>
</dbReference>
<comment type="cofactor">
    <cofactor evidence="1">
        <name>FAD</name>
        <dbReference type="ChEBI" id="CHEBI:57692"/>
    </cofactor>
</comment>
<dbReference type="PANTHER" id="PTHR11748">
    <property type="entry name" value="D-LACTATE DEHYDROGENASE"/>
    <property type="match status" value="1"/>
</dbReference>
<dbReference type="SUPFAM" id="SSF55103">
    <property type="entry name" value="FAD-linked oxidases, C-terminal domain"/>
    <property type="match status" value="1"/>
</dbReference>
<dbReference type="Proteomes" id="UP001583186">
    <property type="component" value="Unassembled WGS sequence"/>
</dbReference>
<keyword evidence="4" id="KW-0560">Oxidoreductase</keyword>
<name>A0ABR3YX86_9PEZI</name>
<dbReference type="InterPro" id="IPR016166">
    <property type="entry name" value="FAD-bd_PCMH"/>
</dbReference>
<reference evidence="6 7" key="1">
    <citation type="journal article" date="2024" name="IMA Fungus">
        <title>IMA Genome - F19 : A genome assembly and annotation guide to empower mycologists, including annotated draft genome sequences of Ceratocystis pirilliformis, Diaporthe australafricana, Fusarium ophioides, Paecilomyces lecythidis, and Sporothrix stenoceras.</title>
        <authorList>
            <person name="Aylward J."/>
            <person name="Wilson A.M."/>
            <person name="Visagie C.M."/>
            <person name="Spraker J."/>
            <person name="Barnes I."/>
            <person name="Buitendag C."/>
            <person name="Ceriani C."/>
            <person name="Del Mar Angel L."/>
            <person name="du Plessis D."/>
            <person name="Fuchs T."/>
            <person name="Gasser K."/>
            <person name="Kramer D."/>
            <person name="Li W."/>
            <person name="Munsamy K."/>
            <person name="Piso A."/>
            <person name="Price J.L."/>
            <person name="Sonnekus B."/>
            <person name="Thomas C."/>
            <person name="van der Nest A."/>
            <person name="van Dijk A."/>
            <person name="van Heerden A."/>
            <person name="van Vuuren N."/>
            <person name="Yilmaz N."/>
            <person name="Duong T.A."/>
            <person name="van der Merwe N.A."/>
            <person name="Wingfield M.J."/>
            <person name="Wingfield B.D."/>
        </authorList>
    </citation>
    <scope>NUCLEOTIDE SEQUENCE [LARGE SCALE GENOMIC DNA]</scope>
    <source>
        <strain evidence="6 7">CMW 5346</strain>
    </source>
</reference>
<evidence type="ECO:0000256" key="3">
    <source>
        <dbReference type="ARBA" id="ARBA00022827"/>
    </source>
</evidence>
<keyword evidence="3" id="KW-0274">FAD</keyword>
<evidence type="ECO:0000313" key="6">
    <source>
        <dbReference type="EMBL" id="KAL1892990.1"/>
    </source>
</evidence>
<dbReference type="Pfam" id="PF01565">
    <property type="entry name" value="FAD_binding_4"/>
    <property type="match status" value="1"/>
</dbReference>
<dbReference type="PROSITE" id="PS51387">
    <property type="entry name" value="FAD_PCMH"/>
    <property type="match status" value="1"/>
</dbReference>
<evidence type="ECO:0000313" key="7">
    <source>
        <dbReference type="Proteomes" id="UP001583186"/>
    </source>
</evidence>
<dbReference type="InterPro" id="IPR016164">
    <property type="entry name" value="FAD-linked_Oxase-like_C"/>
</dbReference>
<dbReference type="EMBL" id="JAWCUI010000040">
    <property type="protein sequence ID" value="KAL1892990.1"/>
    <property type="molecule type" value="Genomic_DNA"/>
</dbReference>
<protein>
    <recommendedName>
        <fullName evidence="5">FAD-binding PCMH-type domain-containing protein</fullName>
    </recommendedName>
</protein>
<organism evidence="6 7">
    <name type="scientific">Sporothrix stenoceras</name>
    <dbReference type="NCBI Taxonomy" id="5173"/>
    <lineage>
        <taxon>Eukaryota</taxon>
        <taxon>Fungi</taxon>
        <taxon>Dikarya</taxon>
        <taxon>Ascomycota</taxon>
        <taxon>Pezizomycotina</taxon>
        <taxon>Sordariomycetes</taxon>
        <taxon>Sordariomycetidae</taxon>
        <taxon>Ophiostomatales</taxon>
        <taxon>Ophiostomataceae</taxon>
        <taxon>Sporothrix</taxon>
    </lineage>
</organism>
<dbReference type="InterPro" id="IPR016170">
    <property type="entry name" value="Cytok_DH_C_sf"/>
</dbReference>
<comment type="caution">
    <text evidence="6">The sequence shown here is derived from an EMBL/GenBank/DDBJ whole genome shotgun (WGS) entry which is preliminary data.</text>
</comment>
<gene>
    <name evidence="6" type="ORF">Sste5346_006670</name>
</gene>
<keyword evidence="2" id="KW-0285">Flavoprotein</keyword>
<dbReference type="InterPro" id="IPR016171">
    <property type="entry name" value="Vanillyl_alc_oxidase_C-sub2"/>
</dbReference>
<dbReference type="InterPro" id="IPR006094">
    <property type="entry name" value="Oxid_FAD_bind_N"/>
</dbReference>
<sequence length="564" mass="62897">MSSLPSRPAGSAPLALPPGVDLETFNKFIQDVTDVVGAENVEVIVSMNQIDDKSYEDPTHTHDPHHIVDQDYFMASAVVAPRNVADVQAIVGLANPLSMPLWPISIGRNSGYGGAGPRVRGSLVLNMGKNMNKILEVNVEGAYCLVEPGVTFQDMHNYLVENNLRDKLWIDVPDLGGGSILGNTLERGVGYTPYGDHFMMHSGMEVVLPNGELIRTGMGALPDPRKPATMGLKPEDQPWNSSAQLFPYGFGPYVDGLFTQSNLGIVTKMGMWLFPNPGGYQSYLITLPKDDDLKQAVDIIRPLRLAMVLQNVPTIRHILMDAAVMGTKTDYTDTKGVLGDEELDAIAKKLNLGRWNFYGALYGPEPVRNALWAAIKGSFSAIPGAKFYFKDDVPENSVLRIRDLTMQGIPTFEELRWVSWLPNGAHLFFSPIAPVQGEDAVAQYEVTRRRCEEAQLDFIGTFTIGMREMHHIVCIVFNKRDEDQKRRAHWLIRTLIDDCARRGWGEYRTHLAVMDQIMGTYNWNNGSFLRFNEVIKNAVDPNGIMAPGKSGVWPKNYKKEEWTL</sequence>
<accession>A0ABR3YX86</accession>
<feature type="domain" description="FAD-binding PCMH-type" evidence="5">
    <location>
        <begin position="71"/>
        <end position="276"/>
    </location>
</feature>
<keyword evidence="7" id="KW-1185">Reference proteome</keyword>
<evidence type="ECO:0000259" key="5">
    <source>
        <dbReference type="PROSITE" id="PS51387"/>
    </source>
</evidence>
<dbReference type="Gene3D" id="3.30.43.10">
    <property type="entry name" value="Uridine Diphospho-n-acetylenolpyruvylglucosamine Reductase, domain 2"/>
    <property type="match status" value="1"/>
</dbReference>
<dbReference type="Gene3D" id="1.10.45.10">
    <property type="entry name" value="Vanillyl-alcohol Oxidase, Chain A, domain 4"/>
    <property type="match status" value="1"/>
</dbReference>
<dbReference type="InterPro" id="IPR016167">
    <property type="entry name" value="FAD-bd_PCMH_sub1"/>
</dbReference>
<dbReference type="SUPFAM" id="SSF56176">
    <property type="entry name" value="FAD-binding/transporter-associated domain-like"/>
    <property type="match status" value="1"/>
</dbReference>
<evidence type="ECO:0000256" key="1">
    <source>
        <dbReference type="ARBA" id="ARBA00001974"/>
    </source>
</evidence>
<dbReference type="Gene3D" id="3.30.465.10">
    <property type="match status" value="1"/>
</dbReference>